<dbReference type="InterPro" id="IPR038096">
    <property type="entry name" value="TEA/ATTS_sf"/>
</dbReference>
<evidence type="ECO:0000259" key="10">
    <source>
        <dbReference type="PROSITE" id="PS51088"/>
    </source>
</evidence>
<proteinExistence type="inferred from homology"/>
<dbReference type="PANTHER" id="PTHR11834:SF0">
    <property type="entry name" value="PROTEIN SCALLOPED"/>
    <property type="match status" value="1"/>
</dbReference>
<dbReference type="PANTHER" id="PTHR11834">
    <property type="entry name" value="TRANSCRIPTIONAL ENHANCER FACTOR TEF RELATED"/>
    <property type="match status" value="1"/>
</dbReference>
<organism evidence="11 12">
    <name type="scientific">Aspergillus puulaauensis</name>
    <dbReference type="NCBI Taxonomy" id="1220207"/>
    <lineage>
        <taxon>Eukaryota</taxon>
        <taxon>Fungi</taxon>
        <taxon>Dikarya</taxon>
        <taxon>Ascomycota</taxon>
        <taxon>Pezizomycotina</taxon>
        <taxon>Eurotiomycetes</taxon>
        <taxon>Eurotiomycetidae</taxon>
        <taxon>Eurotiales</taxon>
        <taxon>Aspergillaceae</taxon>
        <taxon>Aspergillus</taxon>
    </lineage>
</organism>
<keyword evidence="4" id="KW-0010">Activator</keyword>
<evidence type="ECO:0000256" key="2">
    <source>
        <dbReference type="ARBA" id="ARBA00008421"/>
    </source>
</evidence>
<sequence length="804" mass="89888">MATDWQPECMVSQNQAALESVGAHSDRALQNTSGNVQAYADSLAHSDPAGRDDHLQQFTLKYPHPPVPSHPLPTASTSLYHPQYLSQRYQAKKLRRLQSNGSSFAGSRRARSYLKSQKYLEYRARPRRDTGKDGEPVWSDELEDAFQQALEANPPMGRRKWSERGKSYGRNELIAEYIYKLTGKRRTRKQVSSHLQVLDSFLKGDPDWERLVREQQADRSATQAQPAGPRWRASIDSLPSSHYSSHVTSSYSEPMRYQPPYTADLQLPQYPTSNHQDTNPNAVHGLSFDMWVSAPNKPDRIDDAFHIYTRLQGDQRQAPMPLEEFKNWRLSFPLLNTSFSDVNDPLNCEIILLETNLELMDDFPPMGSRLGIQLELDIANPTTGTAPMTSQMENWTCRTHIYEDGRRTMEAYHNIAKPHGTKVKPPFESSWWAKTFTSLTQEKREVENTGHHHTADERTRRYFHTLTAVQEIRATVPPHLRRLQNSYQGSSGEESKRMAIILWKFRQTRPNEVGTTTWRRLLTSPDRALTNSPRPTTAIDLPPLSLDSILLRPTQSVYQTPQAPQAPQVPQAHDLLHHTGPSHQHWPLYQPSHDHITGLYNTAGAFDFLNSTTKAEDGLSDKTASTSVLDPFPNLQQQQQTTSQPTGVNGSSGGPVMLQVPDLPLPPNLGTYGLGYESHYVPSQHHGGSLQGHNSSNGLGSFFVPSSQSLDDISHSHAPWSNPSTTIPGDTNGGNYHHLSYPSSDHSVAVSREPHQHHNSFEGLLPPDDLVGIVGGMTGDPGMNGAGPEHTTSAYTEHTAVEAA</sequence>
<dbReference type="Pfam" id="PF01285">
    <property type="entry name" value="TEA"/>
    <property type="match status" value="1"/>
</dbReference>
<evidence type="ECO:0000256" key="5">
    <source>
        <dbReference type="ARBA" id="ARBA00023163"/>
    </source>
</evidence>
<dbReference type="Proteomes" id="UP000654913">
    <property type="component" value="Chromosome 1"/>
</dbReference>
<evidence type="ECO:0000256" key="4">
    <source>
        <dbReference type="ARBA" id="ARBA00023159"/>
    </source>
</evidence>
<dbReference type="InterPro" id="IPR050937">
    <property type="entry name" value="TEC1_TEAD_TF"/>
</dbReference>
<feature type="domain" description="TEA" evidence="10">
    <location>
        <begin position="131"/>
        <end position="205"/>
    </location>
</feature>
<dbReference type="GeneID" id="64968816"/>
<dbReference type="GO" id="GO:0005667">
    <property type="term" value="C:transcription regulator complex"/>
    <property type="evidence" value="ECO:0007669"/>
    <property type="project" value="TreeGrafter"/>
</dbReference>
<dbReference type="GO" id="GO:0000981">
    <property type="term" value="F:DNA-binding transcription factor activity, RNA polymerase II-specific"/>
    <property type="evidence" value="ECO:0007669"/>
    <property type="project" value="TreeGrafter"/>
</dbReference>
<evidence type="ECO:0000313" key="11">
    <source>
        <dbReference type="EMBL" id="BCS18811.1"/>
    </source>
</evidence>
<evidence type="ECO:0000256" key="1">
    <source>
        <dbReference type="ARBA" id="ARBA00004123"/>
    </source>
</evidence>
<name>A0A7R7XCC6_9EURO</name>
<evidence type="ECO:0000256" key="3">
    <source>
        <dbReference type="ARBA" id="ARBA00023015"/>
    </source>
</evidence>
<dbReference type="PROSITE" id="PS51088">
    <property type="entry name" value="TEA_2"/>
    <property type="match status" value="1"/>
</dbReference>
<reference evidence="11" key="1">
    <citation type="submission" date="2021-01" db="EMBL/GenBank/DDBJ databases">
        <authorList>
            <consortium name="Aspergillus puulaauensis MK2 genome sequencing consortium"/>
            <person name="Kazuki M."/>
            <person name="Futagami T."/>
        </authorList>
    </citation>
    <scope>NUCLEOTIDE SEQUENCE</scope>
    <source>
        <strain evidence="11">MK2</strain>
    </source>
</reference>
<dbReference type="EMBL" id="AP024443">
    <property type="protein sequence ID" value="BCS18811.1"/>
    <property type="molecule type" value="Genomic_DNA"/>
</dbReference>
<reference evidence="11" key="2">
    <citation type="submission" date="2021-02" db="EMBL/GenBank/DDBJ databases">
        <title>Aspergillus puulaauensis MK2 genome sequence.</title>
        <authorList>
            <person name="Futagami T."/>
            <person name="Mori K."/>
            <person name="Kadooka C."/>
            <person name="Tanaka T."/>
        </authorList>
    </citation>
    <scope>NUCLEOTIDE SEQUENCE</scope>
    <source>
        <strain evidence="11">MK2</strain>
    </source>
</reference>
<keyword evidence="5" id="KW-0804">Transcription</keyword>
<dbReference type="AlphaFoldDB" id="A0A7R7XCC6"/>
<feature type="region of interest" description="Disordered" evidence="9">
    <location>
        <begin position="616"/>
        <end position="656"/>
    </location>
</feature>
<keyword evidence="12" id="KW-1185">Reference proteome</keyword>
<dbReference type="GO" id="GO:0000978">
    <property type="term" value="F:RNA polymerase II cis-regulatory region sequence-specific DNA binding"/>
    <property type="evidence" value="ECO:0007669"/>
    <property type="project" value="TreeGrafter"/>
</dbReference>
<feature type="compositionally biased region" description="Low complexity" evidence="9">
    <location>
        <begin position="636"/>
        <end position="646"/>
    </location>
</feature>
<dbReference type="RefSeq" id="XP_041551005.1">
    <property type="nucleotide sequence ID" value="XM_041697751.1"/>
</dbReference>
<dbReference type="InterPro" id="IPR000818">
    <property type="entry name" value="TEA/ATTS_dom"/>
</dbReference>
<accession>A0A7R7XCC6</accession>
<evidence type="ECO:0000256" key="6">
    <source>
        <dbReference type="ARBA" id="ARBA00023242"/>
    </source>
</evidence>
<keyword evidence="3" id="KW-0805">Transcription regulation</keyword>
<dbReference type="PRINTS" id="PR00065">
    <property type="entry name" value="TEADOMAIN"/>
</dbReference>
<evidence type="ECO:0000256" key="7">
    <source>
        <dbReference type="ARBA" id="ARBA00023321"/>
    </source>
</evidence>
<dbReference type="GO" id="GO:0048315">
    <property type="term" value="P:conidium formation"/>
    <property type="evidence" value="ECO:0007669"/>
    <property type="project" value="UniProtKB-KW"/>
</dbReference>
<evidence type="ECO:0000256" key="9">
    <source>
        <dbReference type="SAM" id="MobiDB-lite"/>
    </source>
</evidence>
<keyword evidence="7" id="KW-0183">Conidiation</keyword>
<dbReference type="PROSITE" id="PS00554">
    <property type="entry name" value="TEA_1"/>
    <property type="match status" value="1"/>
</dbReference>
<dbReference type="Gene3D" id="6.10.20.40">
    <property type="entry name" value="TEA/ATTS domain"/>
    <property type="match status" value="1"/>
</dbReference>
<dbReference type="SMART" id="SM00426">
    <property type="entry name" value="TEA"/>
    <property type="match status" value="1"/>
</dbReference>
<dbReference type="KEGG" id="apuu:APUU_11639A"/>
<feature type="DNA-binding region" description="TEA" evidence="8">
    <location>
        <begin position="131"/>
        <end position="205"/>
    </location>
</feature>
<evidence type="ECO:0000256" key="8">
    <source>
        <dbReference type="PROSITE-ProRule" id="PRU00505"/>
    </source>
</evidence>
<comment type="subcellular location">
    <subcellularLocation>
        <location evidence="1">Nucleus</location>
    </subcellularLocation>
</comment>
<comment type="similarity">
    <text evidence="2">Belongs to the TEC1 family.</text>
</comment>
<gene>
    <name evidence="11" type="ORF">APUU_11639A</name>
</gene>
<keyword evidence="6" id="KW-0539">Nucleus</keyword>
<protein>
    <recommendedName>
        <fullName evidence="10">TEA domain-containing protein</fullName>
    </recommendedName>
</protein>
<dbReference type="GO" id="GO:0005634">
    <property type="term" value="C:nucleus"/>
    <property type="evidence" value="ECO:0007669"/>
    <property type="project" value="UniProtKB-SubCell"/>
</dbReference>
<dbReference type="OrthoDB" id="10006572at2759"/>
<keyword evidence="7" id="KW-0749">Sporulation</keyword>
<evidence type="ECO:0000313" key="12">
    <source>
        <dbReference type="Proteomes" id="UP000654913"/>
    </source>
</evidence>